<accession>A0A0P1HTP0</accession>
<reference evidence="1 2" key="1">
    <citation type="submission" date="2015-09" db="EMBL/GenBank/DDBJ databases">
        <authorList>
            <consortium name="Swine Surveillance"/>
        </authorList>
    </citation>
    <scope>NUCLEOTIDE SEQUENCE [LARGE SCALE GENOMIC DNA]</scope>
    <source>
        <strain evidence="1 2">CECT 8399</strain>
    </source>
</reference>
<protein>
    <submittedName>
        <fullName evidence="1">Uncharacterized protein</fullName>
    </submittedName>
</protein>
<gene>
    <name evidence="1" type="ORF">PHA8399_00034</name>
</gene>
<sequence length="40" mass="3882">MKRDILMAALAAVLAGGVLLPVTLPRPAAGTVAVQAPNGG</sequence>
<dbReference type="RefSeq" id="WP_259938777.1">
    <property type="nucleotide sequence ID" value="NZ_CP041159.1"/>
</dbReference>
<dbReference type="Proteomes" id="UP000051326">
    <property type="component" value="Unassembled WGS sequence"/>
</dbReference>
<proteinExistence type="predicted"/>
<organism evidence="1 2">
    <name type="scientific">Leisingera aquaemixtae</name>
    <dbReference type="NCBI Taxonomy" id="1396826"/>
    <lineage>
        <taxon>Bacteria</taxon>
        <taxon>Pseudomonadati</taxon>
        <taxon>Pseudomonadota</taxon>
        <taxon>Alphaproteobacteria</taxon>
        <taxon>Rhodobacterales</taxon>
        <taxon>Roseobacteraceae</taxon>
        <taxon>Leisingera</taxon>
    </lineage>
</organism>
<evidence type="ECO:0000313" key="2">
    <source>
        <dbReference type="Proteomes" id="UP000051326"/>
    </source>
</evidence>
<name>A0A0P1HTP0_9RHOB</name>
<dbReference type="AlphaFoldDB" id="A0A0P1HTP0"/>
<evidence type="ECO:0000313" key="1">
    <source>
        <dbReference type="EMBL" id="CUH97931.1"/>
    </source>
</evidence>
<dbReference type="EMBL" id="CYSR01000002">
    <property type="protein sequence ID" value="CUH97931.1"/>
    <property type="molecule type" value="Genomic_DNA"/>
</dbReference>